<dbReference type="InterPro" id="IPR034085">
    <property type="entry name" value="TOG"/>
</dbReference>
<dbReference type="InterPro" id="IPR016024">
    <property type="entry name" value="ARM-type_fold"/>
</dbReference>
<protein>
    <recommendedName>
        <fullName evidence="2">TOG domain-containing protein</fullName>
    </recommendedName>
</protein>
<feature type="region of interest" description="Disordered" evidence="1">
    <location>
        <begin position="1430"/>
        <end position="1466"/>
    </location>
</feature>
<dbReference type="PANTHER" id="PTHR21567:SF88">
    <property type="entry name" value="TOG DOMAIN-CONTAINING PROTEIN"/>
    <property type="match status" value="1"/>
</dbReference>
<dbReference type="STRING" id="7395.A0A1A9UMU6"/>
<feature type="region of interest" description="Disordered" evidence="1">
    <location>
        <begin position="1258"/>
        <end position="1303"/>
    </location>
</feature>
<evidence type="ECO:0000313" key="4">
    <source>
        <dbReference type="Proteomes" id="UP000078200"/>
    </source>
</evidence>
<dbReference type="SUPFAM" id="SSF48371">
    <property type="entry name" value="ARM repeat"/>
    <property type="match status" value="2"/>
</dbReference>
<feature type="compositionally biased region" description="Polar residues" evidence="1">
    <location>
        <begin position="1455"/>
        <end position="1466"/>
    </location>
</feature>
<feature type="domain" description="TOG" evidence="2">
    <location>
        <begin position="592"/>
        <end position="826"/>
    </location>
</feature>
<feature type="region of interest" description="Disordered" evidence="1">
    <location>
        <begin position="996"/>
        <end position="1022"/>
    </location>
</feature>
<evidence type="ECO:0000256" key="1">
    <source>
        <dbReference type="SAM" id="MobiDB-lite"/>
    </source>
</evidence>
<feature type="region of interest" description="Disordered" evidence="1">
    <location>
        <begin position="1102"/>
        <end position="1121"/>
    </location>
</feature>
<evidence type="ECO:0000259" key="2">
    <source>
        <dbReference type="SMART" id="SM01349"/>
    </source>
</evidence>
<dbReference type="SMART" id="SM01349">
    <property type="entry name" value="TOG"/>
    <property type="match status" value="2"/>
</dbReference>
<keyword evidence="4" id="KW-1185">Reference proteome</keyword>
<name>A0A1A9UMU6_GLOAU</name>
<dbReference type="GO" id="GO:0008017">
    <property type="term" value="F:microtubule binding"/>
    <property type="evidence" value="ECO:0007669"/>
    <property type="project" value="TreeGrafter"/>
</dbReference>
<dbReference type="Proteomes" id="UP000078200">
    <property type="component" value="Unassembled WGS sequence"/>
</dbReference>
<organism evidence="3 4">
    <name type="scientific">Glossina austeni</name>
    <name type="common">Savannah tsetse fly</name>
    <dbReference type="NCBI Taxonomy" id="7395"/>
    <lineage>
        <taxon>Eukaryota</taxon>
        <taxon>Metazoa</taxon>
        <taxon>Ecdysozoa</taxon>
        <taxon>Arthropoda</taxon>
        <taxon>Hexapoda</taxon>
        <taxon>Insecta</taxon>
        <taxon>Pterygota</taxon>
        <taxon>Neoptera</taxon>
        <taxon>Endopterygota</taxon>
        <taxon>Diptera</taxon>
        <taxon>Brachycera</taxon>
        <taxon>Muscomorpha</taxon>
        <taxon>Hippoboscoidea</taxon>
        <taxon>Glossinidae</taxon>
        <taxon>Glossina</taxon>
    </lineage>
</organism>
<feature type="compositionally biased region" description="Polar residues" evidence="1">
    <location>
        <begin position="1258"/>
        <end position="1273"/>
    </location>
</feature>
<feature type="compositionally biased region" description="Low complexity" evidence="1">
    <location>
        <begin position="1001"/>
        <end position="1019"/>
    </location>
</feature>
<dbReference type="GO" id="GO:0045180">
    <property type="term" value="C:basal cortex"/>
    <property type="evidence" value="ECO:0007669"/>
    <property type="project" value="TreeGrafter"/>
</dbReference>
<dbReference type="GO" id="GO:0072686">
    <property type="term" value="C:mitotic spindle"/>
    <property type="evidence" value="ECO:0007669"/>
    <property type="project" value="TreeGrafter"/>
</dbReference>
<feature type="region of interest" description="Disordered" evidence="1">
    <location>
        <begin position="489"/>
        <end position="604"/>
    </location>
</feature>
<feature type="domain" description="TOG" evidence="2">
    <location>
        <begin position="1569"/>
        <end position="1794"/>
    </location>
</feature>
<dbReference type="GO" id="GO:0005876">
    <property type="term" value="C:spindle microtubule"/>
    <property type="evidence" value="ECO:0007669"/>
    <property type="project" value="TreeGrafter"/>
</dbReference>
<feature type="compositionally biased region" description="Polar residues" evidence="1">
    <location>
        <begin position="543"/>
        <end position="576"/>
    </location>
</feature>
<feature type="region of interest" description="Disordered" evidence="1">
    <location>
        <begin position="1141"/>
        <end position="1162"/>
    </location>
</feature>
<dbReference type="GO" id="GO:0000776">
    <property type="term" value="C:kinetochore"/>
    <property type="evidence" value="ECO:0007669"/>
    <property type="project" value="TreeGrafter"/>
</dbReference>
<dbReference type="PANTHER" id="PTHR21567">
    <property type="entry name" value="CLASP"/>
    <property type="match status" value="1"/>
</dbReference>
<feature type="region of interest" description="Disordered" evidence="1">
    <location>
        <begin position="244"/>
        <end position="263"/>
    </location>
</feature>
<dbReference type="Gene3D" id="1.25.10.10">
    <property type="entry name" value="Leucine-rich Repeat Variant"/>
    <property type="match status" value="3"/>
</dbReference>
<evidence type="ECO:0000313" key="3">
    <source>
        <dbReference type="EnsemblMetazoa" id="GAUT009745-PA"/>
    </source>
</evidence>
<feature type="compositionally biased region" description="Pro residues" evidence="1">
    <location>
        <begin position="577"/>
        <end position="598"/>
    </location>
</feature>
<feature type="compositionally biased region" description="Basic and acidic residues" evidence="1">
    <location>
        <begin position="254"/>
        <end position="263"/>
    </location>
</feature>
<dbReference type="GO" id="GO:0040001">
    <property type="term" value="P:establishment of mitotic spindle localization"/>
    <property type="evidence" value="ECO:0007669"/>
    <property type="project" value="TreeGrafter"/>
</dbReference>
<dbReference type="EnsemblMetazoa" id="GAUT009745-RA">
    <property type="protein sequence ID" value="GAUT009745-PA"/>
    <property type="gene ID" value="GAUT009745"/>
</dbReference>
<dbReference type="GO" id="GO:0090307">
    <property type="term" value="P:mitotic spindle assembly"/>
    <property type="evidence" value="ECO:0007669"/>
    <property type="project" value="TreeGrafter"/>
</dbReference>
<proteinExistence type="predicted"/>
<feature type="compositionally biased region" description="Basic and acidic residues" evidence="1">
    <location>
        <begin position="1487"/>
        <end position="1497"/>
    </location>
</feature>
<feature type="region of interest" description="Disordered" evidence="1">
    <location>
        <begin position="1486"/>
        <end position="1512"/>
    </location>
</feature>
<dbReference type="VEuPathDB" id="VectorBase:GAUT009745"/>
<sequence>MSTIQLTLLWEHILKTRQLPESLCPHVMFTEFLERLRDPEWQVRQHALRVLIDVLVIMRSKADLFMGPIVPQLIENLAHQVPAVRKGSLDCIRVYLTETEQPDTVMLMILDTGLKQKIPTEPYGGRLTCAVMLSLPALIQVILFTKQKSYIIQNTVDMLLENIGHATHQEVALKVLKKIRELLRESEFEKYMSNDSYQEFELLCNLYGICNDDKDETRENSGKCKFLNSENSTSAWRLMASKTQPLSSCRRSSKGGESHDNRFNDQLDLNCSGKIIMETEIKINDDTLTMRILEAKSDDDDVSVTNAEEMPKKPLLYSSNRVDNEVVCGRLNSARNIRDNVGLVQLLSDSDDLDNGSQTMEAKEGGTSNRCFSAIVTPSTPIRTSKRVTFGGEIVKMRTPDSDAHSNNNINKQESQLPANQQKTLITIKREQPSALVVNASNENHLLPPTPAIIDFSKTTALSLEIPNDNTKPLVSPKCKNQQHYLRSPLKLVSSSPKASMDKEANISSPKPTFKRLSLSPVDGIVSPRTDHKEVEVLHNLQRDPSPNRSNKLGRPNTPQSNDQPAENLTNVKNTIPTPPPLPPPTPPPPPPPPPEPPKSWEGLNIVDDNTLWNLRSGNWRHRLKGVLQLEEALRSSENLALVQPCLDSLLRTLLSSECKHEVAEAKHNLLINLITRLPLDNLEDRTMQIMNGLCRQSSAGANRVFKVLMHRLPPASIVLKLLSQEFLHVKSSRFREHALQFVAYALMAFPSTCFDTNTCVTNATHAALNRKRRVRQAALDVLAVLGHITSIRNVLAVVEQVVNPRDDAVALVAAIKARLSRKLLPVITNDDGVKYTLHLPPTHLTDNYQKNHHDLNNYNSEHIEDWKDQLGADIDWIKAGIDSVSPTTLKRRSYPSSNCSQQSVSGFPTTTVNNANVSLNSNESYIQRFKWRPPADNSVAKNYTNADKCNNNFQYIFDTNPTSCGLTYKKPNVAEYSNLNARNLVAKSFSESSIDERSSDSTYTSSGGSNGSNDITTGRGVAAAPNESISGRFTRQVINSRFPAMDSNYLRVHKPPTYYPGWGAYAHLHRQQLNMNATYPKINYTLPSQSHMTARRRIQNQHYPQTQQQQQPQKQQSPPYYYINNNANRMQHFNHYTTNQPHYHHYQQPQPQHQQTQKSNCANQETFKQLETTSLNDLTANNNCSDCNLDSTYTIYSNAKGAANSTATNGRRFVKMEKILTQNDKSSQAAKEKSLIKTRSTEELILETDVREPSVKSINYSQKSTTSALSSDNSEKVLKPDTQEQETALKEQQNSKSLQTPIKEEITLEDPIKKEDKDKDILQLPCESELNGRTDSLRIKAEINDKITPMANDDLNGFPELITEVLFDNNSKNSHSEAQLERNDSLISLQSKTESIKTQLDDTTPIMSRTQSTKSLIIDEDLDADNRSNTSGIVYENENQKVSKSNAGVKKSCSRPSTGSRCSSPTIAQLKTLSKRNSIVKSLDSVYERKGSKPESCDNSTETSSQSSNAQLNNSLSSTALDNMALEPALLKKKSNSSLFLKRHRKISPAKQTVKISQAELFPSTLQRLEKPREILIKSFDQLDSSNWEMIMLGLKNMVRLIRYHADCLESQMHMICIQLTRSVRNLRSQVARAACQASTELFTLKSRCIESECDDLVCALLHRTADTNRFLRADATRALESMIDNFTPSKILNILNSKGAIHQNALVRTTTAKLLNRLAERLGCDKIYTMSREQRDKFFLIGANLLLEGSLETRSYAKSIFKMLSQHPNYNRLLLEIIPSRTYRNVEKTLRSIR</sequence>
<reference evidence="3" key="1">
    <citation type="submission" date="2020-05" db="UniProtKB">
        <authorList>
            <consortium name="EnsemblMetazoa"/>
        </authorList>
    </citation>
    <scope>IDENTIFICATION</scope>
    <source>
        <strain evidence="3">TTRI</strain>
    </source>
</reference>
<accession>A0A1A9UMU6</accession>
<dbReference type="InterPro" id="IPR011989">
    <property type="entry name" value="ARM-like"/>
</dbReference>
<feature type="compositionally biased region" description="Polar residues" evidence="1">
    <location>
        <begin position="1291"/>
        <end position="1301"/>
    </location>
</feature>
<feature type="compositionally biased region" description="Basic and acidic residues" evidence="1">
    <location>
        <begin position="1274"/>
        <end position="1283"/>
    </location>
</feature>
<dbReference type="GO" id="GO:0005815">
    <property type="term" value="C:microtubule organizing center"/>
    <property type="evidence" value="ECO:0007669"/>
    <property type="project" value="TreeGrafter"/>
</dbReference>
<feature type="compositionally biased region" description="Low complexity" evidence="1">
    <location>
        <begin position="1141"/>
        <end position="1158"/>
    </location>
</feature>
<dbReference type="GO" id="GO:0005881">
    <property type="term" value="C:cytoplasmic microtubule"/>
    <property type="evidence" value="ECO:0007669"/>
    <property type="project" value="TreeGrafter"/>
</dbReference>